<protein>
    <recommendedName>
        <fullName evidence="2">histidine kinase</fullName>
        <ecNumber evidence="2">2.7.13.3</ecNumber>
    </recommendedName>
</protein>
<keyword evidence="7" id="KW-0902">Two-component regulatory system</keyword>
<dbReference type="InterPro" id="IPR010559">
    <property type="entry name" value="Sig_transdc_His_kin_internal"/>
</dbReference>
<evidence type="ECO:0000256" key="5">
    <source>
        <dbReference type="ARBA" id="ARBA00022777"/>
    </source>
</evidence>
<organism evidence="9 10">
    <name type="scientific">Fictibacillus terranigra</name>
    <dbReference type="NCBI Taxonomy" id="3058424"/>
    <lineage>
        <taxon>Bacteria</taxon>
        <taxon>Bacillati</taxon>
        <taxon>Bacillota</taxon>
        <taxon>Bacilli</taxon>
        <taxon>Bacillales</taxon>
        <taxon>Fictibacillaceae</taxon>
        <taxon>Fictibacillus</taxon>
    </lineage>
</organism>
<evidence type="ECO:0000256" key="4">
    <source>
        <dbReference type="ARBA" id="ARBA00022741"/>
    </source>
</evidence>
<sequence length="413" mass="47069">MTIFTLRNIVNVTVLQEIQERFSEATGFAVIIADELGIPVTKPSNFTSFCTNIRSSEQGSKCCILSDRKVGQLAAQHGKPIVHHCHAGLVDIAAPLVLDGRHLGSVLCGQVLVDGHDEQRIEHIRDNFKQLLIDQDFLQKYFDEIKFVSKRRIEAAAEMLQLVANYIIEIGANHMAEQELNERNLKLAQEQQLRTQLEKLLQETQLKVLQSQINPHFLFNTLNTISRLAYLENAEQTQNVTYSLAKIMRYSLRNNDQMVTLKEELDYIQNYVNIQQSRFRNRIHYHENIEVNAEEIRIPIFTIQPIIENAIIHGFESHENDIVITLHCFLKDHQVQIDIYDTGIGMSEETLASLFSRQGRERNSHTTGIGMNNVQKRLQYYFGEDNGITGVESKIGAGTIVRISIPHPGGVII</sequence>
<name>A0ABT8E535_9BACL</name>
<keyword evidence="10" id="KW-1185">Reference proteome</keyword>
<dbReference type="InterPro" id="IPR050640">
    <property type="entry name" value="Bact_2-comp_sensor_kinase"/>
</dbReference>
<keyword evidence="6" id="KW-0067">ATP-binding</keyword>
<dbReference type="PANTHER" id="PTHR34220">
    <property type="entry name" value="SENSOR HISTIDINE KINASE YPDA"/>
    <property type="match status" value="1"/>
</dbReference>
<accession>A0ABT8E535</accession>
<comment type="catalytic activity">
    <reaction evidence="1">
        <text>ATP + protein L-histidine = ADP + protein N-phospho-L-histidine.</text>
        <dbReference type="EC" id="2.7.13.3"/>
    </reaction>
</comment>
<dbReference type="RefSeq" id="WP_290399161.1">
    <property type="nucleotide sequence ID" value="NZ_JAUHLN010000002.1"/>
</dbReference>
<dbReference type="Pfam" id="PF06580">
    <property type="entry name" value="His_kinase"/>
    <property type="match status" value="1"/>
</dbReference>
<dbReference type="InterPro" id="IPR003594">
    <property type="entry name" value="HATPase_dom"/>
</dbReference>
<dbReference type="InterPro" id="IPR036890">
    <property type="entry name" value="HATPase_C_sf"/>
</dbReference>
<dbReference type="InterPro" id="IPR018771">
    <property type="entry name" value="PocR_dom"/>
</dbReference>
<evidence type="ECO:0000256" key="7">
    <source>
        <dbReference type="ARBA" id="ARBA00023012"/>
    </source>
</evidence>
<dbReference type="PROSITE" id="PS50109">
    <property type="entry name" value="HIS_KIN"/>
    <property type="match status" value="1"/>
</dbReference>
<evidence type="ECO:0000313" key="9">
    <source>
        <dbReference type="EMBL" id="MDN4073010.1"/>
    </source>
</evidence>
<evidence type="ECO:0000256" key="6">
    <source>
        <dbReference type="ARBA" id="ARBA00022840"/>
    </source>
</evidence>
<dbReference type="SMART" id="SM00387">
    <property type="entry name" value="HATPase_c"/>
    <property type="match status" value="1"/>
</dbReference>
<dbReference type="Pfam" id="PF10114">
    <property type="entry name" value="PocR"/>
    <property type="match status" value="1"/>
</dbReference>
<keyword evidence="3" id="KW-0808">Transferase</keyword>
<dbReference type="Proteomes" id="UP001168694">
    <property type="component" value="Unassembled WGS sequence"/>
</dbReference>
<gene>
    <name evidence="9" type="ORF">QYF49_08250</name>
</gene>
<evidence type="ECO:0000313" key="10">
    <source>
        <dbReference type="Proteomes" id="UP001168694"/>
    </source>
</evidence>
<dbReference type="EC" id="2.7.13.3" evidence="2"/>
<dbReference type="PRINTS" id="PR00344">
    <property type="entry name" value="BCTRLSENSOR"/>
</dbReference>
<evidence type="ECO:0000259" key="8">
    <source>
        <dbReference type="PROSITE" id="PS50109"/>
    </source>
</evidence>
<dbReference type="PANTHER" id="PTHR34220:SF7">
    <property type="entry name" value="SENSOR HISTIDINE KINASE YPDA"/>
    <property type="match status" value="1"/>
</dbReference>
<keyword evidence="5" id="KW-0418">Kinase</keyword>
<dbReference type="EMBL" id="JAUHLN010000002">
    <property type="protein sequence ID" value="MDN4073010.1"/>
    <property type="molecule type" value="Genomic_DNA"/>
</dbReference>
<evidence type="ECO:0000256" key="2">
    <source>
        <dbReference type="ARBA" id="ARBA00012438"/>
    </source>
</evidence>
<reference evidence="9" key="1">
    <citation type="submission" date="2023-06" db="EMBL/GenBank/DDBJ databases">
        <title>Draft Genome Sequences of Representative Paenibacillus Polymyxa, Bacillus cereus, Fictibacillus sp., and Brevibacillus agri Strains Isolated from Amazonian Dark Earth.</title>
        <authorList>
            <person name="Pellegrinetti T.A."/>
            <person name="Cunha I.C.M."/>
            <person name="Chaves M.G."/>
            <person name="Freitas A.S."/>
            <person name="Silva A.V.R."/>
            <person name="Tsai S.M."/>
            <person name="Mendes L.W."/>
        </authorList>
    </citation>
    <scope>NUCLEOTIDE SEQUENCE</scope>
    <source>
        <strain evidence="9">CENA-BCM004</strain>
    </source>
</reference>
<dbReference type="Gene3D" id="3.30.565.10">
    <property type="entry name" value="Histidine kinase-like ATPase, C-terminal domain"/>
    <property type="match status" value="1"/>
</dbReference>
<feature type="domain" description="Histidine kinase" evidence="8">
    <location>
        <begin position="303"/>
        <end position="409"/>
    </location>
</feature>
<dbReference type="InterPro" id="IPR005467">
    <property type="entry name" value="His_kinase_dom"/>
</dbReference>
<dbReference type="Pfam" id="PF02518">
    <property type="entry name" value="HATPase_c"/>
    <property type="match status" value="1"/>
</dbReference>
<dbReference type="SUPFAM" id="SSF55874">
    <property type="entry name" value="ATPase domain of HSP90 chaperone/DNA topoisomerase II/histidine kinase"/>
    <property type="match status" value="1"/>
</dbReference>
<dbReference type="InterPro" id="IPR004358">
    <property type="entry name" value="Sig_transdc_His_kin-like_C"/>
</dbReference>
<keyword evidence="4" id="KW-0547">Nucleotide-binding</keyword>
<evidence type="ECO:0000256" key="3">
    <source>
        <dbReference type="ARBA" id="ARBA00022679"/>
    </source>
</evidence>
<comment type="caution">
    <text evidence="9">The sequence shown here is derived from an EMBL/GenBank/DDBJ whole genome shotgun (WGS) entry which is preliminary data.</text>
</comment>
<proteinExistence type="predicted"/>
<evidence type="ECO:0000256" key="1">
    <source>
        <dbReference type="ARBA" id="ARBA00000085"/>
    </source>
</evidence>